<dbReference type="EMBL" id="JBHSMZ010000005">
    <property type="protein sequence ID" value="MFC5548576.1"/>
    <property type="molecule type" value="Genomic_DNA"/>
</dbReference>
<dbReference type="Gene3D" id="1.20.5.440">
    <property type="entry name" value="ATP synthase delta/epsilon subunit, C-terminal domain"/>
    <property type="match status" value="1"/>
</dbReference>
<keyword evidence="5" id="KW-0408">Iron</keyword>
<gene>
    <name evidence="6" type="ORF">ACFPO9_08640</name>
</gene>
<dbReference type="GO" id="GO:0051213">
    <property type="term" value="F:dioxygenase activity"/>
    <property type="evidence" value="ECO:0007669"/>
    <property type="project" value="UniProtKB-KW"/>
</dbReference>
<reference evidence="7" key="1">
    <citation type="journal article" date="2019" name="Int. J. Syst. Evol. Microbiol.">
        <title>The Global Catalogue of Microorganisms (GCM) 10K type strain sequencing project: providing services to taxonomists for standard genome sequencing and annotation.</title>
        <authorList>
            <consortium name="The Broad Institute Genomics Platform"/>
            <consortium name="The Broad Institute Genome Sequencing Center for Infectious Disease"/>
            <person name="Wu L."/>
            <person name="Ma J."/>
        </authorList>
    </citation>
    <scope>NUCLEOTIDE SEQUENCE [LARGE SCALE GENOMIC DNA]</scope>
    <source>
        <strain evidence="7">CGMCC 4.5798</strain>
    </source>
</reference>
<keyword evidence="7" id="KW-1185">Reference proteome</keyword>
<evidence type="ECO:0000256" key="1">
    <source>
        <dbReference type="ARBA" id="ARBA00006622"/>
    </source>
</evidence>
<evidence type="ECO:0000256" key="4">
    <source>
        <dbReference type="ARBA" id="ARBA00023002"/>
    </source>
</evidence>
<organism evidence="6 7">
    <name type="scientific">Massilia aerilata</name>
    <dbReference type="NCBI Taxonomy" id="453817"/>
    <lineage>
        <taxon>Bacteria</taxon>
        <taxon>Pseudomonadati</taxon>
        <taxon>Pseudomonadota</taxon>
        <taxon>Betaproteobacteria</taxon>
        <taxon>Burkholderiales</taxon>
        <taxon>Oxalobacteraceae</taxon>
        <taxon>Telluria group</taxon>
        <taxon>Massilia</taxon>
    </lineage>
</organism>
<dbReference type="RefSeq" id="WP_379769510.1">
    <property type="nucleotide sequence ID" value="NZ_JBHSMZ010000005.1"/>
</dbReference>
<keyword evidence="3 6" id="KW-0223">Dioxygenase</keyword>
<comment type="similarity">
    <text evidence="1">Belongs to the cysteine dioxygenase family.</text>
</comment>
<evidence type="ECO:0000256" key="3">
    <source>
        <dbReference type="ARBA" id="ARBA00022964"/>
    </source>
</evidence>
<proteinExistence type="inferred from homology"/>
<evidence type="ECO:0000256" key="5">
    <source>
        <dbReference type="ARBA" id="ARBA00023004"/>
    </source>
</evidence>
<dbReference type="PANTHER" id="PTHR12918">
    <property type="entry name" value="CYSTEINE DIOXYGENASE"/>
    <property type="match status" value="1"/>
</dbReference>
<evidence type="ECO:0000313" key="7">
    <source>
        <dbReference type="Proteomes" id="UP001596086"/>
    </source>
</evidence>
<dbReference type="SUPFAM" id="SSF51182">
    <property type="entry name" value="RmlC-like cupins"/>
    <property type="match status" value="1"/>
</dbReference>
<dbReference type="InterPro" id="IPR011051">
    <property type="entry name" value="RmlC_Cupin_sf"/>
</dbReference>
<dbReference type="CDD" id="cd10548">
    <property type="entry name" value="cupin_CDO"/>
    <property type="match status" value="1"/>
</dbReference>
<evidence type="ECO:0000256" key="2">
    <source>
        <dbReference type="ARBA" id="ARBA00022723"/>
    </source>
</evidence>
<protein>
    <submittedName>
        <fullName evidence="6">Cysteine dioxygenase</fullName>
    </submittedName>
</protein>
<dbReference type="Pfam" id="PF05995">
    <property type="entry name" value="CDO_I"/>
    <property type="match status" value="1"/>
</dbReference>
<evidence type="ECO:0000313" key="6">
    <source>
        <dbReference type="EMBL" id="MFC5548576.1"/>
    </source>
</evidence>
<dbReference type="InterPro" id="IPR010300">
    <property type="entry name" value="CDO_1"/>
</dbReference>
<accession>A0ABW0RVB2</accession>
<comment type="caution">
    <text evidence="6">The sequence shown here is derived from an EMBL/GenBank/DDBJ whole genome shotgun (WGS) entry which is preliminary data.</text>
</comment>
<name>A0ABW0RVB2_9BURK</name>
<sequence length="194" mass="20755">MNTNRSEALPAFVRGLEALVDRGADEATIRREGGALLADLIARDDWLPPALAEPDPDSYRIHQLHVDPAGRFSVSAMVWGPGQGTPIHDHTVWGMVGVLRGRERCEEFAPLLERGGPLVSGQVHELAPGDIDFVSPTIGDIHRVSNALADGTSVSIHVYGGDIGSIERSRYDDAGRATPFVSPYAACLLPGRAS</sequence>
<dbReference type="Proteomes" id="UP001596086">
    <property type="component" value="Unassembled WGS sequence"/>
</dbReference>
<dbReference type="PANTHER" id="PTHR12918:SF1">
    <property type="entry name" value="CYSTEINE DIOXYGENASE TYPE 1"/>
    <property type="match status" value="1"/>
</dbReference>
<keyword evidence="2" id="KW-0479">Metal-binding</keyword>
<dbReference type="InterPro" id="IPR014710">
    <property type="entry name" value="RmlC-like_jellyroll"/>
</dbReference>
<keyword evidence="4" id="KW-0560">Oxidoreductase</keyword>
<dbReference type="Gene3D" id="2.60.120.10">
    <property type="entry name" value="Jelly Rolls"/>
    <property type="match status" value="1"/>
</dbReference>